<proteinExistence type="predicted"/>
<dbReference type="GO" id="GO:0051660">
    <property type="term" value="P:establishment of centrosome localization"/>
    <property type="evidence" value="ECO:0007669"/>
    <property type="project" value="TreeGrafter"/>
</dbReference>
<dbReference type="GO" id="GO:0016324">
    <property type="term" value="C:apical plasma membrane"/>
    <property type="evidence" value="ECO:0007669"/>
    <property type="project" value="TreeGrafter"/>
</dbReference>
<name>A0A8C1YVB8_CYPCA</name>
<sequence length="126" mass="13735">MLNVSGLPLSAGTEGLGFTVVTRDLSLHGPGPIMVKSILPRGAAVKDGRLKSGDRILEVLHASCINELVAMLRSTKLGETVSLVVGRQEEFLPRELVRPFPNLRAQRKLTVPQIISKKHIIHVTKN</sequence>
<dbReference type="GO" id="GO:0005938">
    <property type="term" value="C:cell cortex"/>
    <property type="evidence" value="ECO:0007669"/>
    <property type="project" value="TreeGrafter"/>
</dbReference>
<dbReference type="GO" id="GO:0000226">
    <property type="term" value="P:microtubule cytoskeleton organization"/>
    <property type="evidence" value="ECO:0007669"/>
    <property type="project" value="TreeGrafter"/>
</dbReference>
<dbReference type="GO" id="GO:0045197">
    <property type="term" value="P:establishment or maintenance of epithelial cell apical/basal polarity"/>
    <property type="evidence" value="ECO:0007669"/>
    <property type="project" value="TreeGrafter"/>
</dbReference>
<dbReference type="PANTHER" id="PTHR16484:SF4">
    <property type="entry name" value="PARTITIONING DEFECTIVE 3 HOMOLOG B"/>
    <property type="match status" value="1"/>
</dbReference>
<dbReference type="Gene3D" id="2.30.42.10">
    <property type="match status" value="1"/>
</dbReference>
<dbReference type="GO" id="GO:0008104">
    <property type="term" value="P:intracellular protein localization"/>
    <property type="evidence" value="ECO:0007669"/>
    <property type="project" value="TreeGrafter"/>
</dbReference>
<dbReference type="Pfam" id="PF00595">
    <property type="entry name" value="PDZ"/>
    <property type="match status" value="1"/>
</dbReference>
<dbReference type="InterPro" id="IPR001478">
    <property type="entry name" value="PDZ"/>
</dbReference>
<dbReference type="PROSITE" id="PS50106">
    <property type="entry name" value="PDZ"/>
    <property type="match status" value="1"/>
</dbReference>
<dbReference type="Proteomes" id="UP000694700">
    <property type="component" value="Unplaced"/>
</dbReference>
<dbReference type="SUPFAM" id="SSF50156">
    <property type="entry name" value="PDZ domain-like"/>
    <property type="match status" value="1"/>
</dbReference>
<accession>A0A8C1YVB8</accession>
<protein>
    <recommendedName>
        <fullName evidence="1">PDZ domain-containing protein</fullName>
    </recommendedName>
</protein>
<dbReference type="GO" id="GO:0035091">
    <property type="term" value="F:phosphatidylinositol binding"/>
    <property type="evidence" value="ECO:0007669"/>
    <property type="project" value="TreeGrafter"/>
</dbReference>
<evidence type="ECO:0000313" key="2">
    <source>
        <dbReference type="Ensembl" id="ENSCCRP00015033153.1"/>
    </source>
</evidence>
<dbReference type="GO" id="GO:0030010">
    <property type="term" value="P:establishment of cell polarity"/>
    <property type="evidence" value="ECO:0007669"/>
    <property type="project" value="TreeGrafter"/>
</dbReference>
<evidence type="ECO:0000259" key="1">
    <source>
        <dbReference type="PROSITE" id="PS50106"/>
    </source>
</evidence>
<dbReference type="GO" id="GO:0007155">
    <property type="term" value="P:cell adhesion"/>
    <property type="evidence" value="ECO:0007669"/>
    <property type="project" value="TreeGrafter"/>
</dbReference>
<evidence type="ECO:0000313" key="3">
    <source>
        <dbReference type="Proteomes" id="UP000694700"/>
    </source>
</evidence>
<organism evidence="2 3">
    <name type="scientific">Cyprinus carpio</name>
    <name type="common">Common carp</name>
    <dbReference type="NCBI Taxonomy" id="7962"/>
    <lineage>
        <taxon>Eukaryota</taxon>
        <taxon>Metazoa</taxon>
        <taxon>Chordata</taxon>
        <taxon>Craniata</taxon>
        <taxon>Vertebrata</taxon>
        <taxon>Euteleostomi</taxon>
        <taxon>Actinopterygii</taxon>
        <taxon>Neopterygii</taxon>
        <taxon>Teleostei</taxon>
        <taxon>Ostariophysi</taxon>
        <taxon>Cypriniformes</taxon>
        <taxon>Cyprinidae</taxon>
        <taxon>Cyprininae</taxon>
        <taxon>Cyprinus</taxon>
    </lineage>
</organism>
<feature type="domain" description="PDZ" evidence="1">
    <location>
        <begin position="6"/>
        <end position="75"/>
    </location>
</feature>
<dbReference type="Ensembl" id="ENSCCRT00015034299.1">
    <property type="protein sequence ID" value="ENSCCRP00015033153.1"/>
    <property type="gene ID" value="ENSCCRG00015013832.1"/>
</dbReference>
<dbReference type="SMART" id="SM00228">
    <property type="entry name" value="PDZ"/>
    <property type="match status" value="1"/>
</dbReference>
<dbReference type="PANTHER" id="PTHR16484">
    <property type="entry name" value="PARTITIONING DEFECTIVE 3 RELATED"/>
    <property type="match status" value="1"/>
</dbReference>
<dbReference type="AlphaFoldDB" id="A0A8C1YVB8"/>
<dbReference type="GO" id="GO:0005912">
    <property type="term" value="C:adherens junction"/>
    <property type="evidence" value="ECO:0007669"/>
    <property type="project" value="TreeGrafter"/>
</dbReference>
<dbReference type="InterPro" id="IPR036034">
    <property type="entry name" value="PDZ_sf"/>
</dbReference>
<dbReference type="InterPro" id="IPR052213">
    <property type="entry name" value="PAR3"/>
</dbReference>
<dbReference type="GO" id="GO:0043296">
    <property type="term" value="C:apical junction complex"/>
    <property type="evidence" value="ECO:0007669"/>
    <property type="project" value="TreeGrafter"/>
</dbReference>
<reference evidence="2" key="1">
    <citation type="submission" date="2025-08" db="UniProtKB">
        <authorList>
            <consortium name="Ensembl"/>
        </authorList>
    </citation>
    <scope>IDENTIFICATION</scope>
</reference>